<evidence type="ECO:0000313" key="2">
    <source>
        <dbReference type="EMBL" id="PKU75853.1"/>
    </source>
</evidence>
<feature type="region of interest" description="Disordered" evidence="1">
    <location>
        <begin position="1"/>
        <end position="31"/>
    </location>
</feature>
<proteinExistence type="predicted"/>
<dbReference type="Proteomes" id="UP000233837">
    <property type="component" value="Unassembled WGS sequence"/>
</dbReference>
<dbReference type="EMBL" id="KZ502564">
    <property type="protein sequence ID" value="PKU75853.1"/>
    <property type="molecule type" value="Genomic_DNA"/>
</dbReference>
<accession>A0A2I0WJM1</accession>
<gene>
    <name evidence="2" type="ORF">MA16_Dca005900</name>
</gene>
<dbReference type="AlphaFoldDB" id="A0A2I0WJM1"/>
<evidence type="ECO:0000313" key="3">
    <source>
        <dbReference type="Proteomes" id="UP000233837"/>
    </source>
</evidence>
<sequence length="80" mass="8680">MAFGRGLEAQGEGTEAQGAGGGTGHGSRARGARGLTALDAVRQKICREVEIECRWTLSAEETNRIILWLFFMNSGYLVFC</sequence>
<feature type="compositionally biased region" description="Low complexity" evidence="1">
    <location>
        <begin position="1"/>
        <end position="17"/>
    </location>
</feature>
<reference evidence="2 3" key="1">
    <citation type="journal article" date="2016" name="Sci. Rep.">
        <title>The Dendrobium catenatum Lindl. genome sequence provides insights into polysaccharide synthase, floral development and adaptive evolution.</title>
        <authorList>
            <person name="Zhang G.Q."/>
            <person name="Xu Q."/>
            <person name="Bian C."/>
            <person name="Tsai W.C."/>
            <person name="Yeh C.M."/>
            <person name="Liu K.W."/>
            <person name="Yoshida K."/>
            <person name="Zhang L.S."/>
            <person name="Chang S.B."/>
            <person name="Chen F."/>
            <person name="Shi Y."/>
            <person name="Su Y.Y."/>
            <person name="Zhang Y.Q."/>
            <person name="Chen L.J."/>
            <person name="Yin Y."/>
            <person name="Lin M."/>
            <person name="Huang H."/>
            <person name="Deng H."/>
            <person name="Wang Z.W."/>
            <person name="Zhu S.L."/>
            <person name="Zhao X."/>
            <person name="Deng C."/>
            <person name="Niu S.C."/>
            <person name="Huang J."/>
            <person name="Wang M."/>
            <person name="Liu G.H."/>
            <person name="Yang H.J."/>
            <person name="Xiao X.J."/>
            <person name="Hsiao Y.Y."/>
            <person name="Wu W.L."/>
            <person name="Chen Y.Y."/>
            <person name="Mitsuda N."/>
            <person name="Ohme-Takagi M."/>
            <person name="Luo Y.B."/>
            <person name="Van de Peer Y."/>
            <person name="Liu Z.J."/>
        </authorList>
    </citation>
    <scope>NUCLEOTIDE SEQUENCE [LARGE SCALE GENOMIC DNA]</scope>
    <source>
        <tissue evidence="2">The whole plant</tissue>
    </source>
</reference>
<name>A0A2I0WJM1_9ASPA</name>
<evidence type="ECO:0000256" key="1">
    <source>
        <dbReference type="SAM" id="MobiDB-lite"/>
    </source>
</evidence>
<reference evidence="2 3" key="2">
    <citation type="journal article" date="2017" name="Nature">
        <title>The Apostasia genome and the evolution of orchids.</title>
        <authorList>
            <person name="Zhang G.Q."/>
            <person name="Liu K.W."/>
            <person name="Li Z."/>
            <person name="Lohaus R."/>
            <person name="Hsiao Y.Y."/>
            <person name="Niu S.C."/>
            <person name="Wang J.Y."/>
            <person name="Lin Y.C."/>
            <person name="Xu Q."/>
            <person name="Chen L.J."/>
            <person name="Yoshida K."/>
            <person name="Fujiwara S."/>
            <person name="Wang Z.W."/>
            <person name="Zhang Y.Q."/>
            <person name="Mitsuda N."/>
            <person name="Wang M."/>
            <person name="Liu G.H."/>
            <person name="Pecoraro L."/>
            <person name="Huang H.X."/>
            <person name="Xiao X.J."/>
            <person name="Lin M."/>
            <person name="Wu X.Y."/>
            <person name="Wu W.L."/>
            <person name="Chen Y.Y."/>
            <person name="Chang S.B."/>
            <person name="Sakamoto S."/>
            <person name="Ohme-Takagi M."/>
            <person name="Yagi M."/>
            <person name="Zeng S.J."/>
            <person name="Shen C.Y."/>
            <person name="Yeh C.M."/>
            <person name="Luo Y.B."/>
            <person name="Tsai W.C."/>
            <person name="Van de Peer Y."/>
            <person name="Liu Z.J."/>
        </authorList>
    </citation>
    <scope>NUCLEOTIDE SEQUENCE [LARGE SCALE GENOMIC DNA]</scope>
    <source>
        <tissue evidence="2">The whole plant</tissue>
    </source>
</reference>
<organism evidence="2 3">
    <name type="scientific">Dendrobium catenatum</name>
    <dbReference type="NCBI Taxonomy" id="906689"/>
    <lineage>
        <taxon>Eukaryota</taxon>
        <taxon>Viridiplantae</taxon>
        <taxon>Streptophyta</taxon>
        <taxon>Embryophyta</taxon>
        <taxon>Tracheophyta</taxon>
        <taxon>Spermatophyta</taxon>
        <taxon>Magnoliopsida</taxon>
        <taxon>Liliopsida</taxon>
        <taxon>Asparagales</taxon>
        <taxon>Orchidaceae</taxon>
        <taxon>Epidendroideae</taxon>
        <taxon>Malaxideae</taxon>
        <taxon>Dendrobiinae</taxon>
        <taxon>Dendrobium</taxon>
    </lineage>
</organism>
<protein>
    <submittedName>
        <fullName evidence="2">Uncharacterized protein</fullName>
    </submittedName>
</protein>
<keyword evidence="3" id="KW-1185">Reference proteome</keyword>